<keyword evidence="2" id="KW-0067">ATP-binding</keyword>
<dbReference type="CDD" id="cd03221">
    <property type="entry name" value="ABCF_EF-3"/>
    <property type="match status" value="2"/>
</dbReference>
<reference evidence="4" key="1">
    <citation type="journal article" date="2021" name="PeerJ">
        <title>Extensive microbial diversity within the chicken gut microbiome revealed by metagenomics and culture.</title>
        <authorList>
            <person name="Gilroy R."/>
            <person name="Ravi A."/>
            <person name="Getino M."/>
            <person name="Pursley I."/>
            <person name="Horton D.L."/>
            <person name="Alikhan N.F."/>
            <person name="Baker D."/>
            <person name="Gharbi K."/>
            <person name="Hall N."/>
            <person name="Watson M."/>
            <person name="Adriaenssens E.M."/>
            <person name="Foster-Nyarko E."/>
            <person name="Jarju S."/>
            <person name="Secka A."/>
            <person name="Antonio M."/>
            <person name="Oren A."/>
            <person name="Chaudhuri R.R."/>
            <person name="La Ragione R."/>
            <person name="Hildebrand F."/>
            <person name="Pallen M.J."/>
        </authorList>
    </citation>
    <scope>NUCLEOTIDE SEQUENCE</scope>
    <source>
        <strain evidence="4">ChiBcec16-3735</strain>
    </source>
</reference>
<dbReference type="Proteomes" id="UP000824065">
    <property type="component" value="Unassembled WGS sequence"/>
</dbReference>
<organism evidence="4 5">
    <name type="scientific">Candidatus Faecalibacterium gallistercoris</name>
    <dbReference type="NCBI Taxonomy" id="2838579"/>
    <lineage>
        <taxon>Bacteria</taxon>
        <taxon>Bacillati</taxon>
        <taxon>Bacillota</taxon>
        <taxon>Clostridia</taxon>
        <taxon>Eubacteriales</taxon>
        <taxon>Oscillospiraceae</taxon>
        <taxon>Faecalibacterium</taxon>
    </lineage>
</organism>
<dbReference type="Gene3D" id="3.40.50.300">
    <property type="entry name" value="P-loop containing nucleotide triphosphate hydrolases"/>
    <property type="match status" value="2"/>
</dbReference>
<dbReference type="InterPro" id="IPR017871">
    <property type="entry name" value="ABC_transporter-like_CS"/>
</dbReference>
<accession>A0A9D2FHJ2</accession>
<dbReference type="InterPro" id="IPR003439">
    <property type="entry name" value="ABC_transporter-like_ATP-bd"/>
</dbReference>
<dbReference type="InterPro" id="IPR051309">
    <property type="entry name" value="ABCF_ATPase"/>
</dbReference>
<dbReference type="InterPro" id="IPR003593">
    <property type="entry name" value="AAA+_ATPase"/>
</dbReference>
<evidence type="ECO:0000256" key="2">
    <source>
        <dbReference type="ARBA" id="ARBA00022840"/>
    </source>
</evidence>
<evidence type="ECO:0000259" key="3">
    <source>
        <dbReference type="PROSITE" id="PS50893"/>
    </source>
</evidence>
<proteinExistence type="predicted"/>
<evidence type="ECO:0000313" key="4">
    <source>
        <dbReference type="EMBL" id="HIZ58716.1"/>
    </source>
</evidence>
<dbReference type="SMART" id="SM00382">
    <property type="entry name" value="AAA"/>
    <property type="match status" value="2"/>
</dbReference>
<dbReference type="NCBIfam" id="NF000355">
    <property type="entry name" value="ribo_prot_ABC_F"/>
    <property type="match status" value="1"/>
</dbReference>
<comment type="caution">
    <text evidence="4">The sequence shown here is derived from an EMBL/GenBank/DDBJ whole genome shotgun (WGS) entry which is preliminary data.</text>
</comment>
<dbReference type="InterPro" id="IPR027417">
    <property type="entry name" value="P-loop_NTPase"/>
</dbReference>
<gene>
    <name evidence="4" type="primary">abc-f</name>
    <name evidence="4" type="ORF">H9725_09140</name>
</gene>
<feature type="domain" description="ABC transporter" evidence="3">
    <location>
        <begin position="304"/>
        <end position="486"/>
    </location>
</feature>
<name>A0A9D2FHJ2_9FIRM</name>
<dbReference type="PROSITE" id="PS00211">
    <property type="entry name" value="ABC_TRANSPORTER_1"/>
    <property type="match status" value="1"/>
</dbReference>
<dbReference type="EMBL" id="DXBJ01000068">
    <property type="protein sequence ID" value="HIZ58716.1"/>
    <property type="molecule type" value="Genomic_DNA"/>
</dbReference>
<dbReference type="PROSITE" id="PS50893">
    <property type="entry name" value="ABC_TRANSPORTER_2"/>
    <property type="match status" value="2"/>
</dbReference>
<dbReference type="GO" id="GO:0016887">
    <property type="term" value="F:ATP hydrolysis activity"/>
    <property type="evidence" value="ECO:0007669"/>
    <property type="project" value="InterPro"/>
</dbReference>
<dbReference type="PANTHER" id="PTHR42855">
    <property type="entry name" value="ABC TRANSPORTER ATP-BINDING SUBUNIT"/>
    <property type="match status" value="1"/>
</dbReference>
<feature type="domain" description="ABC transporter" evidence="3">
    <location>
        <begin position="4"/>
        <end position="213"/>
    </location>
</feature>
<dbReference type="PANTHER" id="PTHR42855:SF2">
    <property type="entry name" value="DRUG RESISTANCE ABC TRANSPORTER,ATP-BINDING PROTEIN"/>
    <property type="match status" value="1"/>
</dbReference>
<keyword evidence="1" id="KW-0547">Nucleotide-binding</keyword>
<dbReference type="AlphaFoldDB" id="A0A9D2FHJ2"/>
<sequence length="486" mass="54092">MALIQIEHLSFSYPSSYDPIFEDVSLRLDTSWKLGFIGRNGRGKTTFFKLLMGRYEYAGSIRAPVAFDYFPYPVPDPGRPTRAVLEGVCPGAESWQLERELSLLGVRPDALDRPFASLSNGEQTKVLLAALFLNEGHFLLIDEPTNHLDAKARAMVSAYLQKKQGFILVSHDRRFLDGCVDHILSLNRAGIEVQSGNFSSWFANFQQRQALEEAQDQRLRKDIKRLEQSARRTALWSDRVEASKKGAADKGYVGHKAAKMMKRAKTIEARQQKAIEEKSALLKNAETAEDLRVTPLLHYADPLVLFQDVEIRYGGQTVCGPLTFAVRQGERVALDGGNGAGKSSLLKLLCGQDIPHAGQVRRAPGLVVSYVPQDAAGLAGDLTGFARAHGLDESLFKAILRKMDFSRVQFEKDMASFSSGQKKKVLLARSLCEKAHLYVWDEPLNFIDIYTRMQIEKLIGASAPSMLFVEHDAAFRQAVATGTVRL</sequence>
<evidence type="ECO:0000256" key="1">
    <source>
        <dbReference type="ARBA" id="ARBA00022741"/>
    </source>
</evidence>
<protein>
    <submittedName>
        <fullName evidence="4">ABC-F type ribosomal protection protein</fullName>
    </submittedName>
</protein>
<reference evidence="4" key="2">
    <citation type="submission" date="2021-04" db="EMBL/GenBank/DDBJ databases">
        <authorList>
            <person name="Gilroy R."/>
        </authorList>
    </citation>
    <scope>NUCLEOTIDE SEQUENCE</scope>
    <source>
        <strain evidence="4">ChiBcec16-3735</strain>
    </source>
</reference>
<dbReference type="GO" id="GO:0005524">
    <property type="term" value="F:ATP binding"/>
    <property type="evidence" value="ECO:0007669"/>
    <property type="project" value="UniProtKB-KW"/>
</dbReference>
<dbReference type="Pfam" id="PF00005">
    <property type="entry name" value="ABC_tran"/>
    <property type="match status" value="2"/>
</dbReference>
<dbReference type="SUPFAM" id="SSF52540">
    <property type="entry name" value="P-loop containing nucleoside triphosphate hydrolases"/>
    <property type="match status" value="2"/>
</dbReference>
<evidence type="ECO:0000313" key="5">
    <source>
        <dbReference type="Proteomes" id="UP000824065"/>
    </source>
</evidence>